<accession>A0A9W6UJ68</accession>
<dbReference type="AlphaFoldDB" id="A0A9W6UJ68"/>
<proteinExistence type="predicted"/>
<reference evidence="2" key="1">
    <citation type="submission" date="2023-02" db="EMBL/GenBank/DDBJ databases">
        <title>Nocardiopsis ansamitocini NBRC 112285.</title>
        <authorList>
            <person name="Ichikawa N."/>
            <person name="Sato H."/>
            <person name="Tonouchi N."/>
        </authorList>
    </citation>
    <scope>NUCLEOTIDE SEQUENCE</scope>
    <source>
        <strain evidence="2">NBRC 112285</strain>
    </source>
</reference>
<protein>
    <submittedName>
        <fullName evidence="2">Uncharacterized protein</fullName>
    </submittedName>
</protein>
<evidence type="ECO:0000313" key="2">
    <source>
        <dbReference type="EMBL" id="GLU48514.1"/>
    </source>
</evidence>
<evidence type="ECO:0000313" key="3">
    <source>
        <dbReference type="Proteomes" id="UP001165092"/>
    </source>
</evidence>
<name>A0A9W6UJ68_9ACTN</name>
<organism evidence="2 3">
    <name type="scientific">Nocardiopsis ansamitocini</name>
    <dbReference type="NCBI Taxonomy" id="1670832"/>
    <lineage>
        <taxon>Bacteria</taxon>
        <taxon>Bacillati</taxon>
        <taxon>Actinomycetota</taxon>
        <taxon>Actinomycetes</taxon>
        <taxon>Streptosporangiales</taxon>
        <taxon>Nocardiopsidaceae</taxon>
        <taxon>Nocardiopsis</taxon>
    </lineage>
</organism>
<gene>
    <name evidence="2" type="ORF">Nans01_28650</name>
</gene>
<dbReference type="RefSeq" id="WP_285759989.1">
    <property type="nucleotide sequence ID" value="NZ_BSQG01000004.1"/>
</dbReference>
<feature type="region of interest" description="Disordered" evidence="1">
    <location>
        <begin position="71"/>
        <end position="95"/>
    </location>
</feature>
<dbReference type="Proteomes" id="UP001165092">
    <property type="component" value="Unassembled WGS sequence"/>
</dbReference>
<feature type="region of interest" description="Disordered" evidence="1">
    <location>
        <begin position="1"/>
        <end position="22"/>
    </location>
</feature>
<comment type="caution">
    <text evidence="2">The sequence shown here is derived from an EMBL/GenBank/DDBJ whole genome shotgun (WGS) entry which is preliminary data.</text>
</comment>
<sequence length="95" mass="10055">MIDPFPQHPYRRGTRVHGAAERASRTFATGTASVVDAWHAGGGSYTYLVRTDDGAQEYWSSPMTIPAGTWIGKNGDETLEEPALAGASAGEETAA</sequence>
<evidence type="ECO:0000256" key="1">
    <source>
        <dbReference type="SAM" id="MobiDB-lite"/>
    </source>
</evidence>
<dbReference type="EMBL" id="BSQG01000004">
    <property type="protein sequence ID" value="GLU48514.1"/>
    <property type="molecule type" value="Genomic_DNA"/>
</dbReference>
<keyword evidence="3" id="KW-1185">Reference proteome</keyword>